<protein>
    <recommendedName>
        <fullName evidence="3">GNAT family N-acetyltransferase</fullName>
    </recommendedName>
</protein>
<dbReference type="NCBIfam" id="TIGR03694">
    <property type="entry name" value="exosort_acyl"/>
    <property type="match status" value="1"/>
</dbReference>
<dbReference type="InterPro" id="IPR016181">
    <property type="entry name" value="Acyl_CoA_acyltransferase"/>
</dbReference>
<dbReference type="SUPFAM" id="SSF55729">
    <property type="entry name" value="Acyl-CoA N-acyltransferases (Nat)"/>
    <property type="match status" value="1"/>
</dbReference>
<organism evidence="1 2">
    <name type="scientific">Rhodoferax koreensis</name>
    <dbReference type="NCBI Taxonomy" id="1842727"/>
    <lineage>
        <taxon>Bacteria</taxon>
        <taxon>Pseudomonadati</taxon>
        <taxon>Pseudomonadota</taxon>
        <taxon>Betaproteobacteria</taxon>
        <taxon>Burkholderiales</taxon>
        <taxon>Comamonadaceae</taxon>
        <taxon>Rhodoferax</taxon>
    </lineage>
</organism>
<dbReference type="EMBL" id="CP019236">
    <property type="protein sequence ID" value="APW35945.1"/>
    <property type="molecule type" value="Genomic_DNA"/>
</dbReference>
<evidence type="ECO:0000313" key="2">
    <source>
        <dbReference type="Proteomes" id="UP000186609"/>
    </source>
</evidence>
<dbReference type="KEGG" id="rhy:RD110_00905"/>
<sequence length="269" mass="30518">MPQQHHTQPGDRFNRYFKIAPALCDQLRNEVFHIRHEVYAREFGFEPLRADEKETDAYDRHSLHCIVKTADDADHLVGCARIVMPDPDAPHAPLPFEIACRDTLDRSIIDPAKLPRHRIAEVSRLAVMADFRRRKGEKLSADASLNEQDFGGVGVHRFPNIPLSLYSAAVLMAQRQDIEYLFVLTEPRLSKHFAKFGVNITPIGEPIDFHGIRVPSVMRVAEIYPGLRTLFRPIWHAIEKQLDVAYAAGLPVVSSQADFETNSELLALH</sequence>
<name>A0A1P8JQD7_9BURK</name>
<proteinExistence type="predicted"/>
<gene>
    <name evidence="1" type="ORF">RD110_00905</name>
</gene>
<dbReference type="Gene3D" id="3.40.630.30">
    <property type="match status" value="1"/>
</dbReference>
<dbReference type="RefSeq" id="WP_076195819.1">
    <property type="nucleotide sequence ID" value="NZ_CP019236.1"/>
</dbReference>
<dbReference type="STRING" id="1842727.RD110_00905"/>
<keyword evidence="2" id="KW-1185">Reference proteome</keyword>
<evidence type="ECO:0008006" key="3">
    <source>
        <dbReference type="Google" id="ProtNLM"/>
    </source>
</evidence>
<dbReference type="AlphaFoldDB" id="A0A1P8JQD7"/>
<reference evidence="1 2" key="1">
    <citation type="submission" date="2017-01" db="EMBL/GenBank/DDBJ databases">
        <authorList>
            <person name="Mah S.A."/>
            <person name="Swanson W.J."/>
            <person name="Moy G.W."/>
            <person name="Vacquier V.D."/>
        </authorList>
    </citation>
    <scope>NUCLEOTIDE SEQUENCE [LARGE SCALE GENOMIC DNA]</scope>
    <source>
        <strain evidence="1 2">DCY110</strain>
    </source>
</reference>
<dbReference type="OrthoDB" id="582214at2"/>
<dbReference type="InterPro" id="IPR022484">
    <property type="entry name" value="PEP-CTERM/exosrtase_acylTfrase"/>
</dbReference>
<accession>A0A1P8JQD7</accession>
<dbReference type="Pfam" id="PF13444">
    <property type="entry name" value="Acetyltransf_5"/>
    <property type="match status" value="1"/>
</dbReference>
<evidence type="ECO:0000313" key="1">
    <source>
        <dbReference type="EMBL" id="APW35945.1"/>
    </source>
</evidence>
<dbReference type="Proteomes" id="UP000186609">
    <property type="component" value="Chromosome"/>
</dbReference>